<evidence type="ECO:0000313" key="5">
    <source>
        <dbReference type="EMBL" id="CAI2386648.1"/>
    </source>
</evidence>
<evidence type="ECO:0000256" key="4">
    <source>
        <dbReference type="SAM" id="MobiDB-lite"/>
    </source>
</evidence>
<protein>
    <recommendedName>
        <fullName evidence="7">Adenylate kinase</fullName>
    </recommendedName>
</protein>
<dbReference type="AlphaFoldDB" id="A0AAD2DBK0"/>
<reference evidence="5" key="1">
    <citation type="submission" date="2023-07" db="EMBL/GenBank/DDBJ databases">
        <authorList>
            <consortium name="AG Swart"/>
            <person name="Singh M."/>
            <person name="Singh A."/>
            <person name="Seah K."/>
            <person name="Emmerich C."/>
        </authorList>
    </citation>
    <scope>NUCLEOTIDE SEQUENCE</scope>
    <source>
        <strain evidence="5">DP1</strain>
    </source>
</reference>
<proteinExistence type="predicted"/>
<evidence type="ECO:0008006" key="7">
    <source>
        <dbReference type="Google" id="ProtNLM"/>
    </source>
</evidence>
<dbReference type="EMBL" id="CAMPGE010029171">
    <property type="protein sequence ID" value="CAI2386648.1"/>
    <property type="molecule type" value="Genomic_DNA"/>
</dbReference>
<sequence length="795" mass="91857">MSKKYFINNLDTYIGDALFQEIRNDVTEDGEINEEANIMYGTYFEKDSSEKPQGIKKMLKRGKPRLAMKYISDCDVIIYDLHRGDPRDIELALGAFEKYKIEEEAEEKVLILISSVAVWKNTEPKLVEIKPEGEKKEGEGEGEGEKEEEKDPNEAEGDKDKEAEGDKVDEGEGNKEGEGEGAQGEGEEAQGEGDNEGDEEIPQVEYRNEPYTEVEYAIRNPPEDYEKIKEWEDRILELKKKGLKTYVVCSGIIYGNGEKLTAFKKEETVFNDKLKSAWLQDPEHLPYIEDGENRIPTIHVVDLARLVRKVYETKPEHQYIFAIDNTEDRRQKSIIQAISSGIGTGKTESKEYQVDDAVRFNSRLELTERPNSTLSIDLNLKPSPLMVQESNDEEAEPVEFPWHCEKGLAANIDKVKGEFCKVTNLNPIKIFITGPPLSGKTFFGEKLADHYNIPLINLKNLIPEIEAMEILEGEENELLTRIKNSEKPYSNELLCGMVRHRLEQNDCQHRGFVLDGFPRTYEDAKNLFYWAPKKKEKPKKPEGEGEGEEENADEGEEEEDEKKYKPKFQKHIYPESVIILEATDEFLMEKAKKLPSEVMKNSHYYDNHMNRRLAAWHQGNTIDDYRYGLEPGKPALTTARFFQEKETELLDIFAGIGIFELFESLRIYVERHGRPYNYLSPLDKLNNDRHIQLEQHENDSIKIKEERDLAEVQNKEKYETRLQKLAQDRLPQIKKHSEDLKKVKDLKTRDFLMKNIVPTLSEGLIEITKVAPIDPIDYLAEYIFNKSNDLHEHEA</sequence>
<evidence type="ECO:0000256" key="3">
    <source>
        <dbReference type="ARBA" id="ARBA00022777"/>
    </source>
</evidence>
<dbReference type="InterPro" id="IPR047499">
    <property type="entry name" value="DD_AK7"/>
</dbReference>
<dbReference type="SUPFAM" id="SSF52540">
    <property type="entry name" value="P-loop containing nucleoside triphosphate hydrolases"/>
    <property type="match status" value="1"/>
</dbReference>
<feature type="region of interest" description="Disordered" evidence="4">
    <location>
        <begin position="535"/>
        <end position="564"/>
    </location>
</feature>
<feature type="compositionally biased region" description="Acidic residues" evidence="4">
    <location>
        <begin position="544"/>
        <end position="560"/>
    </location>
</feature>
<organism evidence="5 6">
    <name type="scientific">Euplotes crassus</name>
    <dbReference type="NCBI Taxonomy" id="5936"/>
    <lineage>
        <taxon>Eukaryota</taxon>
        <taxon>Sar</taxon>
        <taxon>Alveolata</taxon>
        <taxon>Ciliophora</taxon>
        <taxon>Intramacronucleata</taxon>
        <taxon>Spirotrichea</taxon>
        <taxon>Hypotrichia</taxon>
        <taxon>Euplotida</taxon>
        <taxon>Euplotidae</taxon>
        <taxon>Moneuplotes</taxon>
    </lineage>
</organism>
<dbReference type="Pfam" id="PF05186">
    <property type="entry name" value="Dpy-30"/>
    <property type="match status" value="1"/>
</dbReference>
<dbReference type="CDD" id="cd22967">
    <property type="entry name" value="DD_AK7"/>
    <property type="match status" value="1"/>
</dbReference>
<dbReference type="Gene3D" id="3.40.50.720">
    <property type="entry name" value="NAD(P)-binding Rossmann-like Domain"/>
    <property type="match status" value="1"/>
</dbReference>
<dbReference type="Proteomes" id="UP001295684">
    <property type="component" value="Unassembled WGS sequence"/>
</dbReference>
<dbReference type="InterPro" id="IPR007858">
    <property type="entry name" value="Dpy-30_motif"/>
</dbReference>
<dbReference type="SUPFAM" id="SSF51735">
    <property type="entry name" value="NAD(P)-binding Rossmann-fold domains"/>
    <property type="match status" value="1"/>
</dbReference>
<evidence type="ECO:0000256" key="2">
    <source>
        <dbReference type="ARBA" id="ARBA00022741"/>
    </source>
</evidence>
<feature type="compositionally biased region" description="Basic and acidic residues" evidence="4">
    <location>
        <begin position="130"/>
        <end position="139"/>
    </location>
</feature>
<dbReference type="PANTHER" id="PTHR23359">
    <property type="entry name" value="NUCLEOTIDE KINASE"/>
    <property type="match status" value="1"/>
</dbReference>
<dbReference type="GO" id="GO:0019205">
    <property type="term" value="F:nucleobase-containing compound kinase activity"/>
    <property type="evidence" value="ECO:0007669"/>
    <property type="project" value="InterPro"/>
</dbReference>
<dbReference type="InterPro" id="IPR000850">
    <property type="entry name" value="Adenylat/UMP-CMP_kin"/>
</dbReference>
<dbReference type="GO" id="GO:0005524">
    <property type="term" value="F:ATP binding"/>
    <property type="evidence" value="ECO:0007669"/>
    <property type="project" value="InterPro"/>
</dbReference>
<dbReference type="Gene3D" id="3.40.50.300">
    <property type="entry name" value="P-loop containing nucleotide triphosphate hydrolases"/>
    <property type="match status" value="1"/>
</dbReference>
<name>A0AAD2DBK0_EUPCR</name>
<dbReference type="GO" id="GO:0006139">
    <property type="term" value="P:nucleobase-containing compound metabolic process"/>
    <property type="evidence" value="ECO:0007669"/>
    <property type="project" value="InterPro"/>
</dbReference>
<feature type="region of interest" description="Disordered" evidence="4">
    <location>
        <begin position="130"/>
        <end position="212"/>
    </location>
</feature>
<keyword evidence="2" id="KW-0547">Nucleotide-binding</keyword>
<dbReference type="InterPro" id="IPR036291">
    <property type="entry name" value="NAD(P)-bd_dom_sf"/>
</dbReference>
<keyword evidence="3" id="KW-0418">Kinase</keyword>
<gene>
    <name evidence="5" type="ORF">ECRASSUSDP1_LOCUS28270</name>
</gene>
<comment type="caution">
    <text evidence="5">The sequence shown here is derived from an EMBL/GenBank/DDBJ whole genome shotgun (WGS) entry which is preliminary data.</text>
</comment>
<feature type="compositionally biased region" description="Acidic residues" evidence="4">
    <location>
        <begin position="185"/>
        <end position="202"/>
    </location>
</feature>
<feature type="compositionally biased region" description="Basic and acidic residues" evidence="4">
    <location>
        <begin position="147"/>
        <end position="178"/>
    </location>
</feature>
<accession>A0AAD2DBK0</accession>
<dbReference type="InterPro" id="IPR027417">
    <property type="entry name" value="P-loop_NTPase"/>
</dbReference>
<evidence type="ECO:0000313" key="6">
    <source>
        <dbReference type="Proteomes" id="UP001295684"/>
    </source>
</evidence>
<dbReference type="Pfam" id="PF00406">
    <property type="entry name" value="ADK"/>
    <property type="match status" value="1"/>
</dbReference>
<keyword evidence="6" id="KW-1185">Reference proteome</keyword>
<evidence type="ECO:0000256" key="1">
    <source>
        <dbReference type="ARBA" id="ARBA00022679"/>
    </source>
</evidence>
<dbReference type="Gene3D" id="1.20.890.10">
    <property type="entry name" value="cAMP-dependent protein kinase regulatory subunit, dimerization-anchoring domain"/>
    <property type="match status" value="1"/>
</dbReference>
<keyword evidence="1" id="KW-0808">Transferase</keyword>